<reference evidence="2 3" key="1">
    <citation type="submission" date="2023-05" db="EMBL/GenBank/DDBJ databases">
        <title>Genome sequence of Pinibacter sp. MAH-24.</title>
        <authorList>
            <person name="Huq M.A."/>
        </authorList>
    </citation>
    <scope>NUCLEOTIDE SEQUENCE [LARGE SCALE GENOMIC DNA]</scope>
    <source>
        <strain evidence="2 3">MAH-24</strain>
    </source>
</reference>
<dbReference type="EMBL" id="JASBRG010000007">
    <property type="protein sequence ID" value="MDI3321045.1"/>
    <property type="molecule type" value="Genomic_DNA"/>
</dbReference>
<feature type="chain" id="PRO_5046705100" evidence="1">
    <location>
        <begin position="20"/>
        <end position="1283"/>
    </location>
</feature>
<keyword evidence="1" id="KW-0732">Signal</keyword>
<dbReference type="Proteomes" id="UP001226434">
    <property type="component" value="Unassembled WGS sequence"/>
</dbReference>
<evidence type="ECO:0000313" key="2">
    <source>
        <dbReference type="EMBL" id="MDI3321045.1"/>
    </source>
</evidence>
<name>A0ABT6RF80_9BACT</name>
<proteinExistence type="predicted"/>
<gene>
    <name evidence="2" type="ORF">QJ048_14730</name>
</gene>
<evidence type="ECO:0000256" key="1">
    <source>
        <dbReference type="SAM" id="SignalP"/>
    </source>
</evidence>
<organism evidence="2 3">
    <name type="scientific">Pinibacter soli</name>
    <dbReference type="NCBI Taxonomy" id="3044211"/>
    <lineage>
        <taxon>Bacteria</taxon>
        <taxon>Pseudomonadati</taxon>
        <taxon>Bacteroidota</taxon>
        <taxon>Chitinophagia</taxon>
        <taxon>Chitinophagales</taxon>
        <taxon>Chitinophagaceae</taxon>
        <taxon>Pinibacter</taxon>
    </lineage>
</organism>
<comment type="caution">
    <text evidence="2">The sequence shown here is derived from an EMBL/GenBank/DDBJ whole genome shotgun (WGS) entry which is preliminary data.</text>
</comment>
<keyword evidence="3" id="KW-1185">Reference proteome</keyword>
<protein>
    <submittedName>
        <fullName evidence="2">Uncharacterized protein</fullName>
    </submittedName>
</protein>
<feature type="signal peptide" evidence="1">
    <location>
        <begin position="1"/>
        <end position="19"/>
    </location>
</feature>
<sequence>MRNLLLPAILVLLCNTLCAQYYGMDSVTFGSSNIKAVIYPSAAKRIAGKKYPLMIHYEGADQAESMLSSVFGAGFPRQVMNNRIIGTVADSIIHVCPLATSPGSLKYPSMFNQVMDYCLGNLPIDTSKNNQGMYTQVCVDGIGQGASDTWDNLAWYTTGNGDLKYIKKIGHAVFISTPNLYPASEAYINYQFTNTKFLHEQNTNGCCQYGPAQGMSSTLNKTTGAISTFTLYTMSGNGFNNFTWDSMYSPFGRDTLTNIYRWLLNSASQPAPTPAPYYGMDSVTFGSSKIKAVIYPASVRRIPGKKYPLMIHYEGVDQVGAILSSVFGAGFPRQVKNNRVQGTIADSIIHVCPLSTSAGSLKYPSMFNQVMDYCLANLPIDTGKSNYGMYKLVCVDGIGQGASDAWDNLAWYTTGNGDLKYVKKISHAVFMSIPNLYPASQAYANYQYTNTKFFHEQNTNSCCQYGPAQTMNSTLAQTKGALSTFTLYTMANNGFNNITWDSMYSPFGNDTITNIYRWLLNSAKTEAPPVASAKLKVYESSLYDLSGRINHKDRPFNFFDGFETIDPKNGNVDFEAQTVLDELGKPKQVRGDTTNSIPGSGRDAAYFYGEGNKSLAYGGYYFPGKRGRCIVVDLANDPSVKHALITHGKKFNITDVYGWEKNFEQGDSLFFYNFDNVIEETDVRKIPYMISRPDSMLKPFAVLITKGGTSSVGVWRNVSGIADSMRYIMIRNTLQQRSGYTSTAYFNEIVFYGSPRGDSTSKPAGYTGPLPVQKTLFDKSGVNTGVQIDTNVMSIVKNIRQYVNVDWYDTDTAAATKYKQLFNADYFPGYLNWNQYWTPHNRNHWLAVFGASKRAGNEMKQSVRNNIDTPYAEPGDWLHYISHGRLFYQLAYKWGNNKSLDGSKYRWFNDVTLSGYAQDWHPFLELGNEDDTYEPPAISAAKLIMAVNGNNKYLGDTLGIRNADPRTKIVYAGQTYPDTFRIRTVMMLAYAMMKDTTVRLFDVFSYHDYSRLIDTVSGIVGPTYEEQIGNGGMIPERNNWYKESSGIAKFIWKITGDTSIKTWNTEYGFDNFSVRPGTTDQLATNWTTTSVPRITGYDSVQSKSIVMMRMELIMGASELDGFTEFNAHNSNLDPTNHVSKNFYTTGWGGGDYSLSTKFTNYYAKKWMYERMGGYAVDSVISADGTGLWEIKWRKQSEPDSVMFSIWKGSDNATKIDYDDVKIEGVTSGTTKEVYNFSTKTADVTPIKKNDSYSFSVVEMPVFIFAKEAALNKARIRFRNKKDH</sequence>
<evidence type="ECO:0000313" key="3">
    <source>
        <dbReference type="Proteomes" id="UP001226434"/>
    </source>
</evidence>
<accession>A0ABT6RF80</accession>
<dbReference type="RefSeq" id="WP_282335148.1">
    <property type="nucleotide sequence ID" value="NZ_JASBRG010000007.1"/>
</dbReference>